<organism evidence="2">
    <name type="scientific">candidate division TA06 bacterium ADurb.Bin131</name>
    <dbReference type="NCBI Taxonomy" id="1852827"/>
    <lineage>
        <taxon>Bacteria</taxon>
        <taxon>Bacteria division TA06</taxon>
    </lineage>
</organism>
<dbReference type="EMBL" id="MWDQ01000071">
    <property type="protein sequence ID" value="OQB73661.1"/>
    <property type="molecule type" value="Genomic_DNA"/>
</dbReference>
<dbReference type="InterPro" id="IPR029062">
    <property type="entry name" value="Class_I_gatase-like"/>
</dbReference>
<evidence type="ECO:0000259" key="1">
    <source>
        <dbReference type="Pfam" id="PF08532"/>
    </source>
</evidence>
<dbReference type="SUPFAM" id="SSF52317">
    <property type="entry name" value="Class I glutamine amidotransferase-like"/>
    <property type="match status" value="1"/>
</dbReference>
<dbReference type="Proteomes" id="UP000485562">
    <property type="component" value="Unassembled WGS sequence"/>
</dbReference>
<sequence length="858" mass="96694">MFRKIFGVFAFAVAMLFCSMAFSYGKEFSFRVKIEPPASNQTNKFQVVIDGTKINFNTDKNVWTEWTKIDNEIITVIEKQYPNLYLRKYPLVVHLRFAPYIPGTNISLECEVEGKQYSGQALFSGSGAMTVGILQWEENNTIKMGTMAQYNNKYWARINEAAESIGEIKRPEKLLIIDRFIGGDSDFYNWKQGLDNLSKLGFNAFLMPPDKNLRELMLKTGIQKISWAVYNPPGYAFDFDEKETSDTAIKKWAQNIAKPYVDAGYNVKDMAAFGLSDEPGWYFPSVFKYVNENPKNLERFHSYLKAQGLKPQDFGFKNWNDWDKVKPLGRSVANKELPLRRLYYWTCRFFPYVSNGLFAKSTRALEDAFYPEMPITVNWNFFAGRYYFPGPFAHNPDKTSSDAAMGGHDWLEFGRARGSTCMWTEDWFGDNLAYQWSFYSSKLKSAARKSNVKFGGYVIGATAGEGVTQKMLTLFGHGAKVIKFYVFGPEYNFPGNCWSENPKVIKGIMRAATMAAKAEDYIYPGNPLIPQVAILTPQSSLVWDQKEMEIASGIVDATNTNQNNATTTYMAEVYDLYIALMHANIPVDFIDETDLNDQKIMSNYKLVFITAPNIPAETIKSIQRWIEQGGYLATTYGAITADRYDEPLNSLYSYAGIKIDEAAQPRIVISWNKWKDSGVDTVNNNSGSFKTAWSKGKIISTKKNTEVLAKFSDNTPAVVFSPAGKGGIFHYAFYPGCSYFLSQIESGKTGYNGLPTGFSPEIRQSILLPVKKAGIKPFVSVSEPMIEALPLISEKGIAVTVLNWSGSDKDRVKLDIQCSEKISSVESISSGVIQYNQEKGIVSCEIPLKDVDILLLKK</sequence>
<dbReference type="GO" id="GO:0005975">
    <property type="term" value="P:carbohydrate metabolic process"/>
    <property type="evidence" value="ECO:0007669"/>
    <property type="project" value="InterPro"/>
</dbReference>
<feature type="domain" description="Beta-galactosidase trimerisation" evidence="1">
    <location>
        <begin position="559"/>
        <end position="731"/>
    </location>
</feature>
<proteinExistence type="predicted"/>
<dbReference type="AlphaFoldDB" id="A0A1V6C9T8"/>
<reference evidence="2" key="1">
    <citation type="submission" date="2017-02" db="EMBL/GenBank/DDBJ databases">
        <title>Delving into the versatile metabolic prowess of the omnipresent phylum Bacteroidetes.</title>
        <authorList>
            <person name="Nobu M.K."/>
            <person name="Mei R."/>
            <person name="Narihiro T."/>
            <person name="Kuroda K."/>
            <person name="Liu W.-T."/>
        </authorList>
    </citation>
    <scope>NUCLEOTIDE SEQUENCE</scope>
    <source>
        <strain evidence="2">ADurb.Bin131</strain>
    </source>
</reference>
<protein>
    <submittedName>
        <fullName evidence="2">Beta-galactosidase trimerization domain protein</fullName>
    </submittedName>
</protein>
<comment type="caution">
    <text evidence="2">The sequence shown here is derived from an EMBL/GenBank/DDBJ whole genome shotgun (WGS) entry which is preliminary data.</text>
</comment>
<dbReference type="GO" id="GO:0004565">
    <property type="term" value="F:beta-galactosidase activity"/>
    <property type="evidence" value="ECO:0007669"/>
    <property type="project" value="InterPro"/>
</dbReference>
<dbReference type="InterPro" id="IPR013738">
    <property type="entry name" value="Beta_galactosidase_Trimer"/>
</dbReference>
<dbReference type="Pfam" id="PF08532">
    <property type="entry name" value="Glyco_hydro_42M"/>
    <property type="match status" value="1"/>
</dbReference>
<name>A0A1V6C9T8_UNCT6</name>
<gene>
    <name evidence="2" type="ORF">BWX89_00857</name>
</gene>
<accession>A0A1V6C9T8</accession>
<dbReference type="CDD" id="cd03143">
    <property type="entry name" value="A4_beta-galactosidase_middle_domain"/>
    <property type="match status" value="1"/>
</dbReference>
<dbReference type="Gene3D" id="3.40.50.880">
    <property type="match status" value="1"/>
</dbReference>
<evidence type="ECO:0000313" key="2">
    <source>
        <dbReference type="EMBL" id="OQB73661.1"/>
    </source>
</evidence>